<sequence>MGDLTRDAFLGGRVILWQPAKGYRAGVDPVLLAAAVPAVAGQTALDLGCGVGAAALCLAARVPGVSVVGLERQPDYAALARRNAEENGAAFEVFEGDLAAPPAALRQMQVAHVLANPPYYDAAARSAAADPGREAALAEETPLAVWLDAGLRRLKPRGTFSLIQRADRLPDLLSACDARLGSLTLRPVVPRDGRNASLVLLQGVKGGRAAFRLLPPLVMHEGARHERDGESYRPEVSAVLRDAAALPR</sequence>
<evidence type="ECO:0000259" key="3">
    <source>
        <dbReference type="Pfam" id="PF05175"/>
    </source>
</evidence>
<dbReference type="Pfam" id="PF05175">
    <property type="entry name" value="MTS"/>
    <property type="match status" value="1"/>
</dbReference>
<keyword evidence="1 4" id="KW-0808">Transferase</keyword>
<dbReference type="InterPro" id="IPR029063">
    <property type="entry name" value="SAM-dependent_MTases_sf"/>
</dbReference>
<evidence type="ECO:0000313" key="4">
    <source>
        <dbReference type="EMBL" id="SFO89136.1"/>
    </source>
</evidence>
<reference evidence="4 5" key="1">
    <citation type="submission" date="2016-10" db="EMBL/GenBank/DDBJ databases">
        <authorList>
            <person name="de Groot N.N."/>
        </authorList>
    </citation>
    <scope>NUCLEOTIDE SEQUENCE [LARGE SCALE GENOMIC DNA]</scope>
    <source>
        <strain evidence="4 5">DSM 19547</strain>
    </source>
</reference>
<keyword evidence="2" id="KW-0949">S-adenosyl-L-methionine</keyword>
<keyword evidence="1 4" id="KW-0489">Methyltransferase</keyword>
<proteinExistence type="predicted"/>
<keyword evidence="5" id="KW-1185">Reference proteome</keyword>
<gene>
    <name evidence="4" type="ORF">SAMN04488047_101332</name>
</gene>
<dbReference type="AlphaFoldDB" id="A0A1I5KX02"/>
<dbReference type="PANTHER" id="PTHR47739:SF1">
    <property type="entry name" value="TRNA1(VAL) (ADENINE(37)-N6)-METHYLTRANSFERASE"/>
    <property type="match status" value="1"/>
</dbReference>
<dbReference type="Gene3D" id="3.40.50.150">
    <property type="entry name" value="Vaccinia Virus protein VP39"/>
    <property type="match status" value="1"/>
</dbReference>
<dbReference type="PANTHER" id="PTHR47739">
    <property type="entry name" value="TRNA1(VAL) (ADENINE(37)-N6)-METHYLTRANSFERASE"/>
    <property type="match status" value="1"/>
</dbReference>
<dbReference type="InterPro" id="IPR007848">
    <property type="entry name" value="Small_mtfrase_dom"/>
</dbReference>
<evidence type="ECO:0000256" key="2">
    <source>
        <dbReference type="ARBA" id="ARBA00022691"/>
    </source>
</evidence>
<feature type="domain" description="Methyltransferase small" evidence="3">
    <location>
        <begin position="31"/>
        <end position="124"/>
    </location>
</feature>
<dbReference type="STRING" id="441119.SAMN04488047_101332"/>
<evidence type="ECO:0000313" key="5">
    <source>
        <dbReference type="Proteomes" id="UP000199356"/>
    </source>
</evidence>
<dbReference type="CDD" id="cd02440">
    <property type="entry name" value="AdoMet_MTases"/>
    <property type="match status" value="1"/>
</dbReference>
<name>A0A1I5KX02_9RHOB</name>
<organism evidence="4 5">
    <name type="scientific">Tranquillimonas alkanivorans</name>
    <dbReference type="NCBI Taxonomy" id="441119"/>
    <lineage>
        <taxon>Bacteria</taxon>
        <taxon>Pseudomonadati</taxon>
        <taxon>Pseudomonadota</taxon>
        <taxon>Alphaproteobacteria</taxon>
        <taxon>Rhodobacterales</taxon>
        <taxon>Roseobacteraceae</taxon>
        <taxon>Tranquillimonas</taxon>
    </lineage>
</organism>
<dbReference type="SUPFAM" id="SSF53335">
    <property type="entry name" value="S-adenosyl-L-methionine-dependent methyltransferases"/>
    <property type="match status" value="1"/>
</dbReference>
<evidence type="ECO:0000256" key="1">
    <source>
        <dbReference type="ARBA" id="ARBA00022603"/>
    </source>
</evidence>
<dbReference type="EMBL" id="FOXA01000001">
    <property type="protein sequence ID" value="SFO89136.1"/>
    <property type="molecule type" value="Genomic_DNA"/>
</dbReference>
<dbReference type="GO" id="GO:0008168">
    <property type="term" value="F:methyltransferase activity"/>
    <property type="evidence" value="ECO:0007669"/>
    <property type="project" value="UniProtKB-KW"/>
</dbReference>
<dbReference type="InterPro" id="IPR050210">
    <property type="entry name" value="tRNA_Adenine-N(6)_MTase"/>
</dbReference>
<protein>
    <submittedName>
        <fullName evidence="4">tRNA1(Val) A37 N6-methylase TrmN6</fullName>
    </submittedName>
</protein>
<accession>A0A1I5KX02</accession>
<dbReference type="GO" id="GO:0032259">
    <property type="term" value="P:methylation"/>
    <property type="evidence" value="ECO:0007669"/>
    <property type="project" value="UniProtKB-KW"/>
</dbReference>
<dbReference type="Proteomes" id="UP000199356">
    <property type="component" value="Unassembled WGS sequence"/>
</dbReference>